<evidence type="ECO:0000313" key="2">
    <source>
        <dbReference type="Proteomes" id="UP000314294"/>
    </source>
</evidence>
<dbReference type="AlphaFoldDB" id="A0A4Z2I2K6"/>
<reference evidence="1 2" key="1">
    <citation type="submission" date="2019-03" db="EMBL/GenBank/DDBJ databases">
        <title>First draft genome of Liparis tanakae, snailfish: a comprehensive survey of snailfish specific genes.</title>
        <authorList>
            <person name="Kim W."/>
            <person name="Song I."/>
            <person name="Jeong J.-H."/>
            <person name="Kim D."/>
            <person name="Kim S."/>
            <person name="Ryu S."/>
            <person name="Song J.Y."/>
            <person name="Lee S.K."/>
        </authorList>
    </citation>
    <scope>NUCLEOTIDE SEQUENCE [LARGE SCALE GENOMIC DNA]</scope>
    <source>
        <tissue evidence="1">Muscle</tissue>
    </source>
</reference>
<dbReference type="Proteomes" id="UP000314294">
    <property type="component" value="Unassembled WGS sequence"/>
</dbReference>
<protein>
    <submittedName>
        <fullName evidence="1">Uncharacterized protein</fullName>
    </submittedName>
</protein>
<dbReference type="EMBL" id="SRLO01000148">
    <property type="protein sequence ID" value="TNN71544.1"/>
    <property type="molecule type" value="Genomic_DNA"/>
</dbReference>
<keyword evidence="2" id="KW-1185">Reference proteome</keyword>
<organism evidence="1 2">
    <name type="scientific">Liparis tanakae</name>
    <name type="common">Tanaka's snailfish</name>
    <dbReference type="NCBI Taxonomy" id="230148"/>
    <lineage>
        <taxon>Eukaryota</taxon>
        <taxon>Metazoa</taxon>
        <taxon>Chordata</taxon>
        <taxon>Craniata</taxon>
        <taxon>Vertebrata</taxon>
        <taxon>Euteleostomi</taxon>
        <taxon>Actinopterygii</taxon>
        <taxon>Neopterygii</taxon>
        <taxon>Teleostei</taxon>
        <taxon>Neoteleostei</taxon>
        <taxon>Acanthomorphata</taxon>
        <taxon>Eupercaria</taxon>
        <taxon>Perciformes</taxon>
        <taxon>Cottioidei</taxon>
        <taxon>Cottales</taxon>
        <taxon>Liparidae</taxon>
        <taxon>Liparis</taxon>
    </lineage>
</organism>
<sequence>MPPIQVLSPVNREAAAAQQLFILGHVYTGAQNVPVSQRSASWPEVWFTPANGRLVEPVLALWLSGQLLSSSEMSSTLSVVVKWDYVEPDHIWPVLVSIPVGACNPITKPLLPCLIIR</sequence>
<accession>A0A4Z2I2K6</accession>
<name>A0A4Z2I2K6_9TELE</name>
<evidence type="ECO:0000313" key="1">
    <source>
        <dbReference type="EMBL" id="TNN71544.1"/>
    </source>
</evidence>
<comment type="caution">
    <text evidence="1">The sequence shown here is derived from an EMBL/GenBank/DDBJ whole genome shotgun (WGS) entry which is preliminary data.</text>
</comment>
<gene>
    <name evidence="1" type="ORF">EYF80_018230</name>
</gene>
<proteinExistence type="predicted"/>